<dbReference type="GO" id="GO:0036064">
    <property type="term" value="C:ciliary basal body"/>
    <property type="evidence" value="ECO:0007669"/>
    <property type="project" value="TreeGrafter"/>
</dbReference>
<comment type="caution">
    <text evidence="13">The sequence shown here is derived from an EMBL/GenBank/DDBJ whole genome shotgun (WGS) entry which is preliminary data.</text>
</comment>
<reference evidence="13" key="1">
    <citation type="submission" date="2023-01" db="EMBL/GenBank/DDBJ databases">
        <title>Metagenome sequencing of chrysophaentin producing Chrysophaeum taylorii.</title>
        <authorList>
            <person name="Davison J."/>
            <person name="Bewley C."/>
        </authorList>
    </citation>
    <scope>NUCLEOTIDE SEQUENCE</scope>
    <source>
        <strain evidence="13">NIES-1699</strain>
    </source>
</reference>
<name>A0AAD7XM58_9STRA</name>
<dbReference type="Gene3D" id="3.40.250.10">
    <property type="entry name" value="Rhodanese-like domain"/>
    <property type="match status" value="1"/>
</dbReference>
<accession>A0AAD7XM58</accession>
<evidence type="ECO:0000256" key="6">
    <source>
        <dbReference type="ARBA" id="ARBA00022927"/>
    </source>
</evidence>
<dbReference type="SUPFAM" id="SSF52821">
    <property type="entry name" value="Rhodanese/Cell cycle control phosphatase"/>
    <property type="match status" value="1"/>
</dbReference>
<keyword evidence="8" id="KW-0206">Cytoskeleton</keyword>
<dbReference type="InterPro" id="IPR001763">
    <property type="entry name" value="Rhodanese-like_dom"/>
</dbReference>
<dbReference type="InterPro" id="IPR051889">
    <property type="entry name" value="CEP41"/>
</dbReference>
<evidence type="ECO:0000256" key="5">
    <source>
        <dbReference type="ARBA" id="ARBA00022794"/>
    </source>
</evidence>
<evidence type="ECO:0000256" key="11">
    <source>
        <dbReference type="SAM" id="MobiDB-lite"/>
    </source>
</evidence>
<evidence type="ECO:0000256" key="4">
    <source>
        <dbReference type="ARBA" id="ARBA00022490"/>
    </source>
</evidence>
<dbReference type="EMBL" id="JAQMWT010000344">
    <property type="protein sequence ID" value="KAJ8603791.1"/>
    <property type="molecule type" value="Genomic_DNA"/>
</dbReference>
<evidence type="ECO:0000259" key="12">
    <source>
        <dbReference type="PROSITE" id="PS50206"/>
    </source>
</evidence>
<evidence type="ECO:0000256" key="10">
    <source>
        <dbReference type="ARBA" id="ARBA00038465"/>
    </source>
</evidence>
<keyword evidence="14" id="KW-1185">Reference proteome</keyword>
<dbReference type="InterPro" id="IPR036873">
    <property type="entry name" value="Rhodanese-like_dom_sf"/>
</dbReference>
<dbReference type="CDD" id="cd00158">
    <property type="entry name" value="RHOD"/>
    <property type="match status" value="1"/>
</dbReference>
<comment type="similarity">
    <text evidence="10">Belongs to the CEP41 family.</text>
</comment>
<keyword evidence="5" id="KW-0970">Cilium biogenesis/degradation</keyword>
<dbReference type="Pfam" id="PF00581">
    <property type="entry name" value="Rhodanese"/>
    <property type="match status" value="1"/>
</dbReference>
<gene>
    <name evidence="13" type="ORF">CTAYLR_000193</name>
</gene>
<organism evidence="13 14">
    <name type="scientific">Chrysophaeum taylorii</name>
    <dbReference type="NCBI Taxonomy" id="2483200"/>
    <lineage>
        <taxon>Eukaryota</taxon>
        <taxon>Sar</taxon>
        <taxon>Stramenopiles</taxon>
        <taxon>Ochrophyta</taxon>
        <taxon>Pelagophyceae</taxon>
        <taxon>Pelagomonadales</taxon>
        <taxon>Pelagomonadaceae</taxon>
        <taxon>Chrysophaeum</taxon>
    </lineage>
</organism>
<dbReference type="GO" id="GO:0060271">
    <property type="term" value="P:cilium assembly"/>
    <property type="evidence" value="ECO:0007669"/>
    <property type="project" value="TreeGrafter"/>
</dbReference>
<keyword evidence="6" id="KW-0653">Protein transport</keyword>
<evidence type="ECO:0000313" key="13">
    <source>
        <dbReference type="EMBL" id="KAJ8603791.1"/>
    </source>
</evidence>
<dbReference type="Proteomes" id="UP001230188">
    <property type="component" value="Unassembled WGS sequence"/>
</dbReference>
<dbReference type="PANTHER" id="PTHR44390:SF1">
    <property type="entry name" value="CENTROSOMAL PROTEIN OF 41 KDA"/>
    <property type="match status" value="1"/>
</dbReference>
<evidence type="ECO:0000256" key="3">
    <source>
        <dbReference type="ARBA" id="ARBA00022448"/>
    </source>
</evidence>
<comment type="subcellular location">
    <subcellularLocation>
        <location evidence="1">Cytoplasm</location>
        <location evidence="1">Cytoskeleton</location>
        <location evidence="1">Cilium basal body</location>
    </subcellularLocation>
    <subcellularLocation>
        <location evidence="2">Cytoplasm</location>
        <location evidence="2">Cytoskeleton</location>
        <location evidence="2">Microtubule organizing center</location>
        <location evidence="2">Centrosome</location>
    </subcellularLocation>
</comment>
<evidence type="ECO:0000313" key="14">
    <source>
        <dbReference type="Proteomes" id="UP001230188"/>
    </source>
</evidence>
<keyword evidence="3" id="KW-0813">Transport</keyword>
<dbReference type="PROSITE" id="PS50206">
    <property type="entry name" value="RHODANESE_3"/>
    <property type="match status" value="1"/>
</dbReference>
<dbReference type="GO" id="GO:0015031">
    <property type="term" value="P:protein transport"/>
    <property type="evidence" value="ECO:0007669"/>
    <property type="project" value="UniProtKB-KW"/>
</dbReference>
<evidence type="ECO:0000256" key="1">
    <source>
        <dbReference type="ARBA" id="ARBA00004120"/>
    </source>
</evidence>
<evidence type="ECO:0000256" key="7">
    <source>
        <dbReference type="ARBA" id="ARBA00023069"/>
    </source>
</evidence>
<protein>
    <recommendedName>
        <fullName evidence="12">Rhodanese domain-containing protein</fullName>
    </recommendedName>
</protein>
<dbReference type="AlphaFoldDB" id="A0AAD7XM58"/>
<keyword evidence="9" id="KW-0966">Cell projection</keyword>
<keyword evidence="7" id="KW-0969">Cilium</keyword>
<feature type="compositionally biased region" description="Low complexity" evidence="11">
    <location>
        <begin position="207"/>
        <end position="245"/>
    </location>
</feature>
<sequence length="271" mass="29838">MRSSRGGPPKKGLETRVPEAKKYAHIQARLSTGPTQNKVKYLTNNQVLRRRDETFLRISRDELAELFEEYEKHDDERVQSNVHGGDDGGPRVCVYDEDAKVAYDRPYLILDVRGPEAYDACHILQARSMPQRHLMQDKMHAEMYQFRNLDGKLIILYDDAERLAAAAAHQLVHRGFSNVFVLSRGILAFAEAFPAYVEGDTASLAPPDPPLAATAQQSARGHGTARSARGSAAATAAAPGSRAGTDVSSRMSELSVADTVISRATTRKSRC</sequence>
<dbReference type="GO" id="GO:0005813">
    <property type="term" value="C:centrosome"/>
    <property type="evidence" value="ECO:0007669"/>
    <property type="project" value="UniProtKB-SubCell"/>
</dbReference>
<dbReference type="SMART" id="SM00450">
    <property type="entry name" value="RHOD"/>
    <property type="match status" value="1"/>
</dbReference>
<keyword evidence="4" id="KW-0963">Cytoplasm</keyword>
<feature type="region of interest" description="Disordered" evidence="11">
    <location>
        <begin position="207"/>
        <end position="255"/>
    </location>
</feature>
<proteinExistence type="inferred from homology"/>
<dbReference type="PANTHER" id="PTHR44390">
    <property type="entry name" value="CENTROSOMAL PROTEIN OF 41 KDA"/>
    <property type="match status" value="1"/>
</dbReference>
<feature type="domain" description="Rhodanese" evidence="12">
    <location>
        <begin position="103"/>
        <end position="198"/>
    </location>
</feature>
<evidence type="ECO:0000256" key="2">
    <source>
        <dbReference type="ARBA" id="ARBA00004300"/>
    </source>
</evidence>
<evidence type="ECO:0000256" key="8">
    <source>
        <dbReference type="ARBA" id="ARBA00023212"/>
    </source>
</evidence>
<evidence type="ECO:0000256" key="9">
    <source>
        <dbReference type="ARBA" id="ARBA00023273"/>
    </source>
</evidence>